<dbReference type="RefSeq" id="WP_266010919.1">
    <property type="nucleotide sequence ID" value="NZ_JAPFQP010000001.1"/>
</dbReference>
<dbReference type="EMBL" id="JAPFQP010000001">
    <property type="protein sequence ID" value="MCX2718687.1"/>
    <property type="molecule type" value="Genomic_DNA"/>
</dbReference>
<dbReference type="Gene3D" id="2.30.29.80">
    <property type="match status" value="1"/>
</dbReference>
<dbReference type="AlphaFoldDB" id="A0AAE3MK97"/>
<dbReference type="PANTHER" id="PTHR40606:SF1">
    <property type="entry name" value="UPF0339 PROTEIN YEGP"/>
    <property type="match status" value="1"/>
</dbReference>
<proteinExistence type="predicted"/>
<dbReference type="SUPFAM" id="SSF160113">
    <property type="entry name" value="YegP-like"/>
    <property type="match status" value="2"/>
</dbReference>
<dbReference type="InterPro" id="IPR051141">
    <property type="entry name" value="UPF0339_domain"/>
</dbReference>
<evidence type="ECO:0000313" key="2">
    <source>
        <dbReference type="EMBL" id="MCX2718687.1"/>
    </source>
</evidence>
<gene>
    <name evidence="2" type="ORF">OO016_03635</name>
</gene>
<dbReference type="Pfam" id="PF07411">
    <property type="entry name" value="DUF1508"/>
    <property type="match status" value="2"/>
</dbReference>
<comment type="caution">
    <text evidence="2">The sequence shown here is derived from an EMBL/GenBank/DDBJ whole genome shotgun (WGS) entry which is preliminary data.</text>
</comment>
<sequence length="110" mass="11817">MGKFEIKKDKAGKFRFNLKAGNGQVILSSEAYNSKSACDNGIESVRKNSADDARFERKTAKNGKAYFNLKAANGQVIGASQMYASEASMENGIASVKNNAPDASIDDQSE</sequence>
<accession>A0AAE3MK97</accession>
<organism evidence="2 3">
    <name type="scientific">Lentiprolixibacter aurantiacus</name>
    <dbReference type="NCBI Taxonomy" id="2993939"/>
    <lineage>
        <taxon>Bacteria</taxon>
        <taxon>Pseudomonadati</taxon>
        <taxon>Bacteroidota</taxon>
        <taxon>Flavobacteriia</taxon>
        <taxon>Flavobacteriales</taxon>
        <taxon>Flavobacteriaceae</taxon>
        <taxon>Lentiprolixibacter</taxon>
    </lineage>
</organism>
<dbReference type="InterPro" id="IPR010879">
    <property type="entry name" value="DUF1508"/>
</dbReference>
<keyword evidence="3" id="KW-1185">Reference proteome</keyword>
<dbReference type="PANTHER" id="PTHR40606">
    <property type="match status" value="1"/>
</dbReference>
<evidence type="ECO:0000313" key="3">
    <source>
        <dbReference type="Proteomes" id="UP001207116"/>
    </source>
</evidence>
<name>A0AAE3MK97_9FLAO</name>
<dbReference type="InterPro" id="IPR036913">
    <property type="entry name" value="YegP-like_sf"/>
</dbReference>
<evidence type="ECO:0000259" key="1">
    <source>
        <dbReference type="Pfam" id="PF07411"/>
    </source>
</evidence>
<dbReference type="Proteomes" id="UP001207116">
    <property type="component" value="Unassembled WGS sequence"/>
</dbReference>
<feature type="domain" description="DUF1508" evidence="1">
    <location>
        <begin position="60"/>
        <end position="107"/>
    </location>
</feature>
<reference evidence="2" key="1">
    <citation type="submission" date="2022-11" db="EMBL/GenBank/DDBJ databases">
        <title>The characterization of three novel Bacteroidetes species and genomic analysis of their roles in tidal elemental geochemical cycles.</title>
        <authorList>
            <person name="Ma K.-J."/>
        </authorList>
    </citation>
    <scope>NUCLEOTIDE SEQUENCE</scope>
    <source>
        <strain evidence="2">M415</strain>
    </source>
</reference>
<protein>
    <submittedName>
        <fullName evidence="2">YegP family protein</fullName>
    </submittedName>
</protein>
<feature type="domain" description="DUF1508" evidence="1">
    <location>
        <begin position="9"/>
        <end position="56"/>
    </location>
</feature>